<evidence type="ECO:0000313" key="11">
    <source>
        <dbReference type="Proteomes" id="UP000572817"/>
    </source>
</evidence>
<keyword evidence="6 9" id="KW-1133">Transmembrane helix</keyword>
<dbReference type="PANTHER" id="PTHR20994">
    <property type="entry name" value="ER MEMBRANE PROTEIN COMPLEX SUBUNIT 6"/>
    <property type="match status" value="1"/>
</dbReference>
<dbReference type="EMBL" id="WWBZ02000016">
    <property type="protein sequence ID" value="KAF4309911.1"/>
    <property type="molecule type" value="Genomic_DNA"/>
</dbReference>
<protein>
    <recommendedName>
        <fullName evidence="3">ER membrane protein complex subunit 6</fullName>
    </recommendedName>
</protein>
<feature type="region of interest" description="Disordered" evidence="8">
    <location>
        <begin position="275"/>
        <end position="358"/>
    </location>
</feature>
<feature type="transmembrane region" description="Helical" evidence="9">
    <location>
        <begin position="411"/>
        <end position="430"/>
    </location>
</feature>
<organism evidence="10 11">
    <name type="scientific">Botryosphaeria dothidea</name>
    <dbReference type="NCBI Taxonomy" id="55169"/>
    <lineage>
        <taxon>Eukaryota</taxon>
        <taxon>Fungi</taxon>
        <taxon>Dikarya</taxon>
        <taxon>Ascomycota</taxon>
        <taxon>Pezizomycotina</taxon>
        <taxon>Dothideomycetes</taxon>
        <taxon>Dothideomycetes incertae sedis</taxon>
        <taxon>Botryosphaeriales</taxon>
        <taxon>Botryosphaeriaceae</taxon>
        <taxon>Botryosphaeria</taxon>
    </lineage>
</organism>
<sequence length="470" mass="51087">MSSHFLSPPSTPDNITFDGDCYSRTDNMGDSRLNSCKSAVAQLEAVLQSHPHAWRNYLQSARGVMAAVDSMSSIGADDWSWIVSVLQDLGFADADQGGVTDITNWCQSQWLAILESRPNNTAALRGLGQYWLYRAQPSLAKIHAEERDSSGSSRGSSGEQASETRLHTANYVEARGLLSPASDYFARAVQAAYAEGSVTGVLLEKAAEAYMSLGNVSYSRNSQQYFNQALQYLRMTSSMAGYQLPEHLQHRDYGGQSPTSRPPVASCIAQDTSTTAASSCLSRPSQRDWPRPRRPALNSDLPTPARNRTSLARHSDPGRDIALATGLRTLGRSRPQPIDTATSPAPPASPTSSAVRQQAFTMHDERELAVAPIVQDSVQHNARTISTIRNLTASLFGVAAGTLGLESYPGFLFYLAGSLLVSLLIFGLRAGAQPKSYFYRPWGDLWLGEVFGSASSFVLTWTLFYGLLRA</sequence>
<accession>A0A8H4N8N8</accession>
<evidence type="ECO:0000256" key="9">
    <source>
        <dbReference type="SAM" id="Phobius"/>
    </source>
</evidence>
<evidence type="ECO:0000256" key="5">
    <source>
        <dbReference type="ARBA" id="ARBA00022824"/>
    </source>
</evidence>
<evidence type="ECO:0000256" key="2">
    <source>
        <dbReference type="ARBA" id="ARBA00009436"/>
    </source>
</evidence>
<keyword evidence="4 9" id="KW-0812">Transmembrane</keyword>
<evidence type="ECO:0000256" key="4">
    <source>
        <dbReference type="ARBA" id="ARBA00022692"/>
    </source>
</evidence>
<feature type="compositionally biased region" description="Polar residues" evidence="8">
    <location>
        <begin position="275"/>
        <end position="284"/>
    </location>
</feature>
<comment type="similarity">
    <text evidence="2">Belongs to the EMC6 family.</text>
</comment>
<comment type="caution">
    <text evidence="10">The sequence shown here is derived from an EMBL/GenBank/DDBJ whole genome shotgun (WGS) entry which is preliminary data.</text>
</comment>
<dbReference type="AlphaFoldDB" id="A0A8H4N8N8"/>
<reference evidence="10" key="1">
    <citation type="submission" date="2020-04" db="EMBL/GenBank/DDBJ databases">
        <title>Genome Assembly and Annotation of Botryosphaeria dothidea sdau 11-99, a Latent Pathogen of Apple Fruit Ring Rot in China.</title>
        <authorList>
            <person name="Yu C."/>
            <person name="Diao Y."/>
            <person name="Lu Q."/>
            <person name="Zhao J."/>
            <person name="Cui S."/>
            <person name="Peng C."/>
            <person name="He B."/>
            <person name="Liu H."/>
        </authorList>
    </citation>
    <scope>NUCLEOTIDE SEQUENCE [LARGE SCALE GENOMIC DNA]</scope>
    <source>
        <strain evidence="10">Sdau11-99</strain>
    </source>
</reference>
<feature type="region of interest" description="Disordered" evidence="8">
    <location>
        <begin position="143"/>
        <end position="163"/>
    </location>
</feature>
<dbReference type="PANTHER" id="PTHR20994:SF0">
    <property type="entry name" value="ER MEMBRANE PROTEIN COMPLEX SUBUNIT 6"/>
    <property type="match status" value="1"/>
</dbReference>
<evidence type="ECO:0000256" key="7">
    <source>
        <dbReference type="ARBA" id="ARBA00023136"/>
    </source>
</evidence>
<keyword evidence="5" id="KW-0256">Endoplasmic reticulum</keyword>
<proteinExistence type="inferred from homology"/>
<gene>
    <name evidence="10" type="ORF">GTA08_BOTSDO02451</name>
</gene>
<feature type="transmembrane region" description="Helical" evidence="9">
    <location>
        <begin position="450"/>
        <end position="468"/>
    </location>
</feature>
<dbReference type="Pfam" id="PF07019">
    <property type="entry name" value="EMC6"/>
    <property type="match status" value="1"/>
</dbReference>
<evidence type="ECO:0000256" key="8">
    <source>
        <dbReference type="SAM" id="MobiDB-lite"/>
    </source>
</evidence>
<dbReference type="InterPro" id="IPR029008">
    <property type="entry name" value="EMC6-like"/>
</dbReference>
<evidence type="ECO:0000256" key="3">
    <source>
        <dbReference type="ARBA" id="ARBA00020827"/>
    </source>
</evidence>
<dbReference type="InterPro" id="IPR008504">
    <property type="entry name" value="Emc6"/>
</dbReference>
<comment type="subcellular location">
    <subcellularLocation>
        <location evidence="1">Endoplasmic reticulum membrane</location>
        <topology evidence="1">Multi-pass membrane protein</topology>
    </subcellularLocation>
</comment>
<dbReference type="GO" id="GO:0000045">
    <property type="term" value="P:autophagosome assembly"/>
    <property type="evidence" value="ECO:0007669"/>
    <property type="project" value="TreeGrafter"/>
</dbReference>
<dbReference type="OrthoDB" id="5366687at2759"/>
<keyword evidence="7 9" id="KW-0472">Membrane</keyword>
<evidence type="ECO:0000256" key="6">
    <source>
        <dbReference type="ARBA" id="ARBA00022989"/>
    </source>
</evidence>
<dbReference type="GO" id="GO:0034975">
    <property type="term" value="P:protein folding in endoplasmic reticulum"/>
    <property type="evidence" value="ECO:0007669"/>
    <property type="project" value="TreeGrafter"/>
</dbReference>
<evidence type="ECO:0000256" key="1">
    <source>
        <dbReference type="ARBA" id="ARBA00004477"/>
    </source>
</evidence>
<name>A0A8H4N8N8_9PEZI</name>
<dbReference type="Proteomes" id="UP000572817">
    <property type="component" value="Unassembled WGS sequence"/>
</dbReference>
<keyword evidence="11" id="KW-1185">Reference proteome</keyword>
<dbReference type="GO" id="GO:0072546">
    <property type="term" value="C:EMC complex"/>
    <property type="evidence" value="ECO:0007669"/>
    <property type="project" value="InterPro"/>
</dbReference>
<evidence type="ECO:0000313" key="10">
    <source>
        <dbReference type="EMBL" id="KAF4309911.1"/>
    </source>
</evidence>